<sequence length="87" mass="9725">MGIGGGYRYRRAVQRRSRRPAPGIHRPRITGGCTGDVRKYLNRHCKRRLKSSEYVSGNSMDDGAKIVVEKRSDSTTLLSSGYPVDRG</sequence>
<gene>
    <name evidence="2" type="ORF">CSKR_203855</name>
</gene>
<feature type="region of interest" description="Disordered" evidence="1">
    <location>
        <begin position="1"/>
        <end position="30"/>
    </location>
</feature>
<evidence type="ECO:0000256" key="1">
    <source>
        <dbReference type="SAM" id="MobiDB-lite"/>
    </source>
</evidence>
<keyword evidence="3" id="KW-1185">Reference proteome</keyword>
<dbReference type="AlphaFoldDB" id="A0A8T1N2V0"/>
<evidence type="ECO:0000313" key="2">
    <source>
        <dbReference type="EMBL" id="KAG5455228.1"/>
    </source>
</evidence>
<proteinExistence type="predicted"/>
<organism evidence="2 3">
    <name type="scientific">Clonorchis sinensis</name>
    <name type="common">Chinese liver fluke</name>
    <dbReference type="NCBI Taxonomy" id="79923"/>
    <lineage>
        <taxon>Eukaryota</taxon>
        <taxon>Metazoa</taxon>
        <taxon>Spiralia</taxon>
        <taxon>Lophotrochozoa</taxon>
        <taxon>Platyhelminthes</taxon>
        <taxon>Trematoda</taxon>
        <taxon>Digenea</taxon>
        <taxon>Opisthorchiida</taxon>
        <taxon>Opisthorchiata</taxon>
        <taxon>Opisthorchiidae</taxon>
        <taxon>Clonorchis</taxon>
    </lineage>
</organism>
<evidence type="ECO:0000313" key="3">
    <source>
        <dbReference type="Proteomes" id="UP000286415"/>
    </source>
</evidence>
<dbReference type="Proteomes" id="UP000286415">
    <property type="component" value="Unassembled WGS sequence"/>
</dbReference>
<feature type="compositionally biased region" description="Basic residues" evidence="1">
    <location>
        <begin position="8"/>
        <end position="19"/>
    </location>
</feature>
<protein>
    <submittedName>
        <fullName evidence="2">Uncharacterized protein</fullName>
    </submittedName>
</protein>
<name>A0A8T1N2V0_CLOSI</name>
<dbReference type="EMBL" id="NIRI02000005">
    <property type="protein sequence ID" value="KAG5455228.1"/>
    <property type="molecule type" value="Genomic_DNA"/>
</dbReference>
<comment type="caution">
    <text evidence="2">The sequence shown here is derived from an EMBL/GenBank/DDBJ whole genome shotgun (WGS) entry which is preliminary data.</text>
</comment>
<reference evidence="2 3" key="1">
    <citation type="journal article" date="2018" name="Biotechnol. Adv.">
        <title>Improved genomic resources and new bioinformatic workflow for the carcinogenic parasite Clonorchis sinensis: Biotechnological implications.</title>
        <authorList>
            <person name="Wang D."/>
            <person name="Korhonen P.K."/>
            <person name="Gasser R.B."/>
            <person name="Young N.D."/>
        </authorList>
    </citation>
    <scope>NUCLEOTIDE SEQUENCE [LARGE SCALE GENOMIC DNA]</scope>
    <source>
        <strain evidence="2">Cs-k2</strain>
    </source>
</reference>
<accession>A0A8T1N2V0</accession>
<reference evidence="2 3" key="2">
    <citation type="journal article" date="2021" name="Genomics">
        <title>High-quality reference genome for Clonorchis sinensis.</title>
        <authorList>
            <person name="Young N.D."/>
            <person name="Stroehlein A.J."/>
            <person name="Kinkar L."/>
            <person name="Wang T."/>
            <person name="Sohn W.M."/>
            <person name="Chang B.C.H."/>
            <person name="Kaur P."/>
            <person name="Weisz D."/>
            <person name="Dudchenko O."/>
            <person name="Aiden E.L."/>
            <person name="Korhonen P.K."/>
            <person name="Gasser R.B."/>
        </authorList>
    </citation>
    <scope>NUCLEOTIDE SEQUENCE [LARGE SCALE GENOMIC DNA]</scope>
    <source>
        <strain evidence="2">Cs-k2</strain>
    </source>
</reference>